<reference evidence="2 3" key="1">
    <citation type="journal article" date="2018" name="Mol. Plant">
        <title>The genome of Artemisia annua provides insight into the evolution of Asteraceae family and artemisinin biosynthesis.</title>
        <authorList>
            <person name="Shen Q."/>
            <person name="Zhang L."/>
            <person name="Liao Z."/>
            <person name="Wang S."/>
            <person name="Yan T."/>
            <person name="Shi P."/>
            <person name="Liu M."/>
            <person name="Fu X."/>
            <person name="Pan Q."/>
            <person name="Wang Y."/>
            <person name="Lv Z."/>
            <person name="Lu X."/>
            <person name="Zhang F."/>
            <person name="Jiang W."/>
            <person name="Ma Y."/>
            <person name="Chen M."/>
            <person name="Hao X."/>
            <person name="Li L."/>
            <person name="Tang Y."/>
            <person name="Lv G."/>
            <person name="Zhou Y."/>
            <person name="Sun X."/>
            <person name="Brodelius P.E."/>
            <person name="Rose J.K.C."/>
            <person name="Tang K."/>
        </authorList>
    </citation>
    <scope>NUCLEOTIDE SEQUENCE [LARGE SCALE GENOMIC DNA]</scope>
    <source>
        <strain evidence="3">cv. Huhao1</strain>
        <tissue evidence="2">Leaf</tissue>
    </source>
</reference>
<dbReference type="EMBL" id="PKPP01001924">
    <property type="protein sequence ID" value="PWA78917.1"/>
    <property type="molecule type" value="Genomic_DNA"/>
</dbReference>
<organism evidence="2 3">
    <name type="scientific">Artemisia annua</name>
    <name type="common">Sweet wormwood</name>
    <dbReference type="NCBI Taxonomy" id="35608"/>
    <lineage>
        <taxon>Eukaryota</taxon>
        <taxon>Viridiplantae</taxon>
        <taxon>Streptophyta</taxon>
        <taxon>Embryophyta</taxon>
        <taxon>Tracheophyta</taxon>
        <taxon>Spermatophyta</taxon>
        <taxon>Magnoliopsida</taxon>
        <taxon>eudicotyledons</taxon>
        <taxon>Gunneridae</taxon>
        <taxon>Pentapetalae</taxon>
        <taxon>asterids</taxon>
        <taxon>campanulids</taxon>
        <taxon>Asterales</taxon>
        <taxon>Asteraceae</taxon>
        <taxon>Asteroideae</taxon>
        <taxon>Anthemideae</taxon>
        <taxon>Artemisiinae</taxon>
        <taxon>Artemisia</taxon>
    </lineage>
</organism>
<sequence length="671" mass="73288">MPIENTKTPDPLVAEFCELTGMSPDKIHHSKPSVPLSKMKEGKARRHRHGIKLKVSSPGSTSVGAGSILRNLRSLRTTGKSRKRNESSPIDTRGGKRVIKSPNIDVEGSNLKFEMGSTFEHRSDSKLVGYSSKACGSVCDNGIAGSNVRNEHISMDGVVNADCAPSNNLNGIACNKDDMDFEFGKSDRGKGILKKPSVPLLKVQFENNVIGNPFIKNVAPTSNMGNWRAGLGCNVAGNPFLFNPTSSSKIGNWSAGFGNDFGSTIISNQYSAVADRFAEKLKKRSEELALKMENTPGFVSVQENGKIMSGVGRHMLMDKMTKERCLKKAGKLDFARVLVEVSAEEDLPSVLEISYPPLGNRPARVGKLEVKYQWKLPLCTHCKTFGHSTVVCKSRPRTQEEIAAKAIKDAINVKENEVAKNKPVVVDDDGFTTVGKNNRPMESSQNGVPSKTSNNNKQSNGQPLYSKSIGLQNKVNGKQDFFQMKNKGNAMVKTLNEDHSTKHKSTVKNSPSKSLQQLSKDPNFKPKVLVRGSCSNNTSGGAIAENIPLSNTFAAFNDEEMLDDALGGSEKKQNICDNKEWQDLRSEVDVLLSAGIYPSKTVRLDWTLHQLDYFYKNCHKYKLDPIPDSDEDDVVSECDGIASEMKPEYDVYAASSIGNDAAPLSSVSNGI</sequence>
<keyword evidence="3" id="KW-1185">Reference proteome</keyword>
<name>A0A2U1NZL9_ARTAN</name>
<feature type="compositionally biased region" description="Polar residues" evidence="1">
    <location>
        <begin position="507"/>
        <end position="520"/>
    </location>
</feature>
<dbReference type="Proteomes" id="UP000245207">
    <property type="component" value="Unassembled WGS sequence"/>
</dbReference>
<feature type="region of interest" description="Disordered" evidence="1">
    <location>
        <begin position="54"/>
        <end position="97"/>
    </location>
</feature>
<dbReference type="PANTHER" id="PTHR31286:SF180">
    <property type="entry name" value="OS10G0362600 PROTEIN"/>
    <property type="match status" value="1"/>
</dbReference>
<protein>
    <recommendedName>
        <fullName evidence="4">DUF4283 domain-containing protein</fullName>
    </recommendedName>
</protein>
<feature type="compositionally biased region" description="Polar residues" evidence="1">
    <location>
        <begin position="434"/>
        <end position="467"/>
    </location>
</feature>
<proteinExistence type="predicted"/>
<dbReference type="InterPro" id="IPR040256">
    <property type="entry name" value="At4g02000-like"/>
</dbReference>
<feature type="region of interest" description="Disordered" evidence="1">
    <location>
        <begin position="23"/>
        <end position="42"/>
    </location>
</feature>
<evidence type="ECO:0008006" key="4">
    <source>
        <dbReference type="Google" id="ProtNLM"/>
    </source>
</evidence>
<dbReference type="PANTHER" id="PTHR31286">
    <property type="entry name" value="GLYCINE-RICH CELL WALL STRUCTURAL PROTEIN 1.8-LIKE"/>
    <property type="match status" value="1"/>
</dbReference>
<evidence type="ECO:0000256" key="1">
    <source>
        <dbReference type="SAM" id="MobiDB-lite"/>
    </source>
</evidence>
<evidence type="ECO:0000313" key="2">
    <source>
        <dbReference type="EMBL" id="PWA78917.1"/>
    </source>
</evidence>
<comment type="caution">
    <text evidence="2">The sequence shown here is derived from an EMBL/GenBank/DDBJ whole genome shotgun (WGS) entry which is preliminary data.</text>
</comment>
<feature type="region of interest" description="Disordered" evidence="1">
    <location>
        <begin position="427"/>
        <end position="467"/>
    </location>
</feature>
<evidence type="ECO:0000313" key="3">
    <source>
        <dbReference type="Proteomes" id="UP000245207"/>
    </source>
</evidence>
<feature type="region of interest" description="Disordered" evidence="1">
    <location>
        <begin position="497"/>
        <end position="522"/>
    </location>
</feature>
<accession>A0A2U1NZL9</accession>
<gene>
    <name evidence="2" type="ORF">CTI12_AA210590</name>
</gene>
<dbReference type="AlphaFoldDB" id="A0A2U1NZL9"/>